<dbReference type="PANTHER" id="PTHR47936:SF1">
    <property type="entry name" value="PENTATRICOPEPTIDE REPEAT-CONTAINING PROTEIN GUN1, CHLOROPLASTIC"/>
    <property type="match status" value="1"/>
</dbReference>
<dbReference type="InterPro" id="IPR011990">
    <property type="entry name" value="TPR-like_helical_dom_sf"/>
</dbReference>
<proteinExistence type="predicted"/>
<dbReference type="GO" id="GO:0031930">
    <property type="term" value="P:mitochondria-nucleus signaling pathway"/>
    <property type="evidence" value="ECO:0007669"/>
    <property type="project" value="TreeGrafter"/>
</dbReference>
<comment type="caution">
    <text evidence="2">The sequence shown here is derived from an EMBL/GenBank/DDBJ whole genome shotgun (WGS) entry which is preliminary data.</text>
</comment>
<dbReference type="AlphaFoldDB" id="A0AAD5TE50"/>
<gene>
    <name evidence="2" type="ORF">HDU87_008784</name>
</gene>
<dbReference type="Gene3D" id="1.25.40.10">
    <property type="entry name" value="Tetratricopeptide repeat domain"/>
    <property type="match status" value="2"/>
</dbReference>
<keyword evidence="3" id="KW-1185">Reference proteome</keyword>
<keyword evidence="1" id="KW-0677">Repeat</keyword>
<sequence>MHSFLPRTPTSVNALQPRQQATYSLLWGAWSRRRRTLPCSYAREAAATSAPRRLSASAFIPKSPKTAAQPFTSRNTLLLAQFSAALAIDELPAVLRSFHHIESDPRLLEQIPVNQLRKLQRLLDNQPHQRECTPIIARVLRYIYPTGWALEDYQTFLRCTKRKLSSEQALHLAIDISAQGHRMDRKTGRLLLLSLQSGEQPLDLCLQLDHIRGLILNSLDFKPALQLCYENADMDAFSAIVSILERRNLVEVTPKWLIELELKTRAKHHDLKGLLDRLESLKKDGELDPALSRHAIMGHALVGDIEYAELIYRQLDHTTIALPVHEAMITAYLNVERLADARKLFRRCHNRGLRISAHVYAALLQAHADVGDLRSFEDILQIIRDQGIKLDSRGHASIVGGKMKFGDVTAAVSLYREAIGDLKSRYRAGSDVHLALINGYLENGDFDGASQHIEDALSVVKVGDGQPVFDLTLILALVRKSVQQHDLDTAKLVLEWCMKISGKDFCDGLVLAELVEIYIRSGDIGGAIKMLKLLKVLPGSRAHPADLRFAGETRINVGRSRLGSTMRQPPLLTAYAMVITELARLGMRDEALLLVDEAIEGGFGMTYKIVRPLVNLYAAEGDRPASLALVKLMLTEHGAIPTAHVLETVYASYLNLYAVTPPSIARVGEKNHGPAHEPVKQDAREIEAMPADHDAETALRPFRHLTQDLKSIFEIVPSLESMTYEAAVNVHLDMREKDLAELLFMHAQAAHVQPTEQMFQKLAFMYEQGGEHEKAAAVKFEMESVGGPKTRDYTLFGAMAESNTTLPATDWPLDFEPRVMSIDSKDLDPAVPSPM</sequence>
<dbReference type="EMBL" id="JADGJQ010000096">
    <property type="protein sequence ID" value="KAJ3170444.1"/>
    <property type="molecule type" value="Genomic_DNA"/>
</dbReference>
<name>A0AAD5TE50_9FUNG</name>
<evidence type="ECO:0000313" key="2">
    <source>
        <dbReference type="EMBL" id="KAJ3170444.1"/>
    </source>
</evidence>
<accession>A0AAD5TE50</accession>
<dbReference type="PANTHER" id="PTHR47936">
    <property type="entry name" value="PPR_LONG DOMAIN-CONTAINING PROTEIN"/>
    <property type="match status" value="1"/>
</dbReference>
<reference evidence="2" key="1">
    <citation type="submission" date="2020-05" db="EMBL/GenBank/DDBJ databases">
        <title>Phylogenomic resolution of chytrid fungi.</title>
        <authorList>
            <person name="Stajich J.E."/>
            <person name="Amses K."/>
            <person name="Simmons R."/>
            <person name="Seto K."/>
            <person name="Myers J."/>
            <person name="Bonds A."/>
            <person name="Quandt C.A."/>
            <person name="Barry K."/>
            <person name="Liu P."/>
            <person name="Grigoriev I."/>
            <person name="Longcore J.E."/>
            <person name="James T.Y."/>
        </authorList>
    </citation>
    <scope>NUCLEOTIDE SEQUENCE</scope>
    <source>
        <strain evidence="2">JEL0379</strain>
    </source>
</reference>
<evidence type="ECO:0000313" key="3">
    <source>
        <dbReference type="Proteomes" id="UP001212152"/>
    </source>
</evidence>
<dbReference type="Proteomes" id="UP001212152">
    <property type="component" value="Unassembled WGS sequence"/>
</dbReference>
<organism evidence="2 3">
    <name type="scientific">Geranomyces variabilis</name>
    <dbReference type="NCBI Taxonomy" id="109894"/>
    <lineage>
        <taxon>Eukaryota</taxon>
        <taxon>Fungi</taxon>
        <taxon>Fungi incertae sedis</taxon>
        <taxon>Chytridiomycota</taxon>
        <taxon>Chytridiomycota incertae sedis</taxon>
        <taxon>Chytridiomycetes</taxon>
        <taxon>Spizellomycetales</taxon>
        <taxon>Powellomycetaceae</taxon>
        <taxon>Geranomyces</taxon>
    </lineage>
</organism>
<protein>
    <submittedName>
        <fullName evidence="2">Uncharacterized protein</fullName>
    </submittedName>
</protein>
<evidence type="ECO:0000256" key="1">
    <source>
        <dbReference type="ARBA" id="ARBA00022737"/>
    </source>
</evidence>